<dbReference type="Proteomes" id="UP000001882">
    <property type="component" value="Chromosome"/>
</dbReference>
<keyword evidence="2" id="KW-1185">Reference proteome</keyword>
<dbReference type="STRING" id="304371.MCP_1176"/>
<dbReference type="OrthoDB" id="45375at2157"/>
<protein>
    <recommendedName>
        <fullName evidence="3">DUF2797 domain-containing protein</fullName>
    </recommendedName>
</protein>
<organism evidence="1 2">
    <name type="scientific">Methanocella paludicola (strain DSM 17711 / JCM 13418 / NBRC 101707 / SANAE)</name>
    <dbReference type="NCBI Taxonomy" id="304371"/>
    <lineage>
        <taxon>Archaea</taxon>
        <taxon>Methanobacteriati</taxon>
        <taxon>Methanobacteriota</taxon>
        <taxon>Stenosarchaea group</taxon>
        <taxon>Methanomicrobia</taxon>
        <taxon>Methanocellales</taxon>
        <taxon>Methanocellaceae</taxon>
        <taxon>Methanocella</taxon>
    </lineage>
</organism>
<accession>D1YXS6</accession>
<dbReference type="AlphaFoldDB" id="D1YXS6"/>
<sequence length="252" mass="28341">MRIIGYSSIDRTLLTDTGNISLADDIGLILRKRGCAGRWEDDRYIPCDSDTAPFCERCSGILPDPCIMCRGECTKREKTCTMEHSVYLAIFSPDLVKVGVSKTRRLETRLMEQGADVGLEIARFPDGELARKREQELAATYPDRVTFENKIDGLSQPVNSETLQMVYSRYDAGRVMRFDYFREKPWMKPIVLEPHENGAISGRVLGVKGQALVIEKGSTLYVINMDGLIGYDVEQGKGPVNLQTSLLEFTKQ</sequence>
<dbReference type="RefSeq" id="WP_012899927.1">
    <property type="nucleotide sequence ID" value="NC_013665.1"/>
</dbReference>
<dbReference type="EMBL" id="AP011532">
    <property type="protein sequence ID" value="BAI61248.1"/>
    <property type="molecule type" value="Genomic_DNA"/>
</dbReference>
<dbReference type="InterPro" id="IPR021246">
    <property type="entry name" value="DUF2797"/>
</dbReference>
<evidence type="ECO:0000313" key="1">
    <source>
        <dbReference type="EMBL" id="BAI61248.1"/>
    </source>
</evidence>
<dbReference type="Pfam" id="PF10977">
    <property type="entry name" value="DUF2797"/>
    <property type="match status" value="1"/>
</dbReference>
<reference evidence="1 2" key="1">
    <citation type="journal article" date="2007" name="Appl. Environ. Microbiol.">
        <title>Isolation of key methanogens for global methane emission from rice paddy fields: a novel isolate affiliated with the clone cluster rice cluster I.</title>
        <authorList>
            <person name="Sakai S."/>
            <person name="Imachi H."/>
            <person name="Sekiguchi Y."/>
            <person name="Ohashi A."/>
            <person name="Harada H."/>
            <person name="Kamagata Y."/>
        </authorList>
    </citation>
    <scope>NUCLEOTIDE SEQUENCE [LARGE SCALE GENOMIC DNA]</scope>
    <source>
        <strain evidence="2">DSM 17711 / JCM 13418 / NBRC 101707 / SANAE</strain>
    </source>
</reference>
<evidence type="ECO:0000313" key="2">
    <source>
        <dbReference type="Proteomes" id="UP000001882"/>
    </source>
</evidence>
<gene>
    <name evidence="1" type="ordered locus">MCP_1176</name>
</gene>
<reference evidence="2" key="3">
    <citation type="journal article" date="2011" name="PLoS ONE">
        <title>Genome sequence of a mesophilic hydrogenotrophic methanogen Methanocella paludicola, the first cultivated representative of the order Methanocellales.</title>
        <authorList>
            <person name="Sakai S."/>
            <person name="Takaki Y."/>
            <person name="Shimamura S."/>
            <person name="Sekine M."/>
            <person name="Tajima T."/>
            <person name="Kosugi H."/>
            <person name="Ichikawa N."/>
            <person name="Tasumi E."/>
            <person name="Hiraki A.T."/>
            <person name="Shimizu A."/>
            <person name="Kato Y."/>
            <person name="Nishiko R."/>
            <person name="Mori K."/>
            <person name="Fujita N."/>
            <person name="Imachi H."/>
            <person name="Takai K."/>
        </authorList>
    </citation>
    <scope>NUCLEOTIDE SEQUENCE [LARGE SCALE GENOMIC DNA]</scope>
    <source>
        <strain evidence="2">DSM 17711 / JCM 13418 / NBRC 101707 / SANAE</strain>
    </source>
</reference>
<dbReference type="KEGG" id="mpd:MCP_1176"/>
<name>D1YXS6_METPS</name>
<dbReference type="InParanoid" id="D1YXS6"/>
<reference evidence="1 2" key="2">
    <citation type="journal article" date="2008" name="Int. J. Syst. Evol. Microbiol.">
        <title>Methanocella paludicola gen. nov., sp. nov., a methane-producing archaeon, the first isolate of the lineage 'Rice Cluster I', and proposal of the new archaeal order Methanocellales ord. nov.</title>
        <authorList>
            <person name="Sakai S."/>
            <person name="Imachi H."/>
            <person name="Hanada S."/>
            <person name="Ohashi A."/>
            <person name="Harada H."/>
            <person name="Kamagata Y."/>
        </authorList>
    </citation>
    <scope>NUCLEOTIDE SEQUENCE [LARGE SCALE GENOMIC DNA]</scope>
    <source>
        <strain evidence="2">DSM 17711 / JCM 13418 / NBRC 101707 / SANAE</strain>
    </source>
</reference>
<proteinExistence type="predicted"/>
<dbReference type="GeneID" id="8681174"/>
<evidence type="ECO:0008006" key="3">
    <source>
        <dbReference type="Google" id="ProtNLM"/>
    </source>
</evidence>
<dbReference type="eggNOG" id="arCOG03129">
    <property type="taxonomic scope" value="Archaea"/>
</dbReference>